<feature type="compositionally biased region" description="Basic and acidic residues" evidence="3">
    <location>
        <begin position="32"/>
        <end position="47"/>
    </location>
</feature>
<feature type="transmembrane region" description="Helical" evidence="4">
    <location>
        <begin position="195"/>
        <end position="213"/>
    </location>
</feature>
<feature type="transmembrane region" description="Helical" evidence="4">
    <location>
        <begin position="335"/>
        <end position="353"/>
    </location>
</feature>
<feature type="transmembrane region" description="Helical" evidence="4">
    <location>
        <begin position="159"/>
        <end position="183"/>
    </location>
</feature>
<evidence type="ECO:0000256" key="3">
    <source>
        <dbReference type="SAM" id="MobiDB-lite"/>
    </source>
</evidence>
<feature type="transmembrane region" description="Helical" evidence="4">
    <location>
        <begin position="265"/>
        <end position="285"/>
    </location>
</feature>
<feature type="domain" description="Major facilitator superfamily (MFS) profile" evidence="5">
    <location>
        <begin position="269"/>
        <end position="455"/>
    </location>
</feature>
<dbReference type="PANTHER" id="PTHR11360:SF177">
    <property type="entry name" value="RIBOFLAVIN TRANSPORTER MCH5"/>
    <property type="match status" value="1"/>
</dbReference>
<comment type="subcellular location">
    <subcellularLocation>
        <location evidence="1">Membrane</location>
        <topology evidence="1">Multi-pass membrane protein</topology>
    </subcellularLocation>
</comment>
<evidence type="ECO:0000313" key="7">
    <source>
        <dbReference type="Proteomes" id="UP000054248"/>
    </source>
</evidence>
<dbReference type="PROSITE" id="PS50850">
    <property type="entry name" value="MFS"/>
    <property type="match status" value="1"/>
</dbReference>
<dbReference type="EMBL" id="KN822986">
    <property type="protein sequence ID" value="KIO29132.1"/>
    <property type="molecule type" value="Genomic_DNA"/>
</dbReference>
<reference evidence="7" key="2">
    <citation type="submission" date="2015-01" db="EMBL/GenBank/DDBJ databases">
        <title>Evolutionary Origins and Diversification of the Mycorrhizal Mutualists.</title>
        <authorList>
            <consortium name="DOE Joint Genome Institute"/>
            <consortium name="Mycorrhizal Genomics Consortium"/>
            <person name="Kohler A."/>
            <person name="Kuo A."/>
            <person name="Nagy L.G."/>
            <person name="Floudas D."/>
            <person name="Copeland A."/>
            <person name="Barry K.W."/>
            <person name="Cichocki N."/>
            <person name="Veneault-Fourrey C."/>
            <person name="LaButti K."/>
            <person name="Lindquist E.A."/>
            <person name="Lipzen A."/>
            <person name="Lundell T."/>
            <person name="Morin E."/>
            <person name="Murat C."/>
            <person name="Riley R."/>
            <person name="Ohm R."/>
            <person name="Sun H."/>
            <person name="Tunlid A."/>
            <person name="Henrissat B."/>
            <person name="Grigoriev I.V."/>
            <person name="Hibbett D.S."/>
            <person name="Martin F."/>
        </authorList>
    </citation>
    <scope>NUCLEOTIDE SEQUENCE [LARGE SCALE GENOMIC DNA]</scope>
    <source>
        <strain evidence="7">MUT 4182</strain>
    </source>
</reference>
<gene>
    <name evidence="6" type="ORF">M407DRAFT_21704</name>
</gene>
<feature type="transmembrane region" description="Helical" evidence="4">
    <location>
        <begin position="359"/>
        <end position="381"/>
    </location>
</feature>
<dbReference type="GO" id="GO:0022857">
    <property type="term" value="F:transmembrane transporter activity"/>
    <property type="evidence" value="ECO:0007669"/>
    <property type="project" value="InterPro"/>
</dbReference>
<evidence type="ECO:0000256" key="4">
    <source>
        <dbReference type="SAM" id="Phobius"/>
    </source>
</evidence>
<feature type="transmembrane region" description="Helical" evidence="4">
    <location>
        <begin position="136"/>
        <end position="153"/>
    </location>
</feature>
<keyword evidence="7" id="KW-1185">Reference proteome</keyword>
<evidence type="ECO:0000313" key="6">
    <source>
        <dbReference type="EMBL" id="KIO29132.1"/>
    </source>
</evidence>
<dbReference type="PANTHER" id="PTHR11360">
    <property type="entry name" value="MONOCARBOXYLATE TRANSPORTER"/>
    <property type="match status" value="1"/>
</dbReference>
<dbReference type="OrthoDB" id="6509908at2759"/>
<evidence type="ECO:0000256" key="1">
    <source>
        <dbReference type="ARBA" id="ARBA00004141"/>
    </source>
</evidence>
<dbReference type="InterPro" id="IPR036259">
    <property type="entry name" value="MFS_trans_sf"/>
</dbReference>
<feature type="transmembrane region" description="Helical" evidence="4">
    <location>
        <begin position="305"/>
        <end position="323"/>
    </location>
</feature>
<dbReference type="InterPro" id="IPR011701">
    <property type="entry name" value="MFS"/>
</dbReference>
<comment type="similarity">
    <text evidence="2">Belongs to the major facilitator superfamily. Monocarboxylate porter (TC 2.A.1.13) family.</text>
</comment>
<protein>
    <recommendedName>
        <fullName evidence="5">Major facilitator superfamily (MFS) profile domain-containing protein</fullName>
    </recommendedName>
</protein>
<dbReference type="Gene3D" id="1.20.1250.20">
    <property type="entry name" value="MFS general substrate transporter like domains"/>
    <property type="match status" value="1"/>
</dbReference>
<dbReference type="AlphaFoldDB" id="A0A0C3M662"/>
<dbReference type="Proteomes" id="UP000054248">
    <property type="component" value="Unassembled WGS sequence"/>
</dbReference>
<dbReference type="GO" id="GO:0016020">
    <property type="term" value="C:membrane"/>
    <property type="evidence" value="ECO:0007669"/>
    <property type="project" value="UniProtKB-SubCell"/>
</dbReference>
<proteinExistence type="inferred from homology"/>
<evidence type="ECO:0000256" key="2">
    <source>
        <dbReference type="ARBA" id="ARBA00006727"/>
    </source>
</evidence>
<accession>A0A0C3M662</accession>
<dbReference type="InterPro" id="IPR020846">
    <property type="entry name" value="MFS_dom"/>
</dbReference>
<reference evidence="6 7" key="1">
    <citation type="submission" date="2014-04" db="EMBL/GenBank/DDBJ databases">
        <authorList>
            <consortium name="DOE Joint Genome Institute"/>
            <person name="Kuo A."/>
            <person name="Girlanda M."/>
            <person name="Perotto S."/>
            <person name="Kohler A."/>
            <person name="Nagy L.G."/>
            <person name="Floudas D."/>
            <person name="Copeland A."/>
            <person name="Barry K.W."/>
            <person name="Cichocki N."/>
            <person name="Veneault-Fourrey C."/>
            <person name="LaButti K."/>
            <person name="Lindquist E.A."/>
            <person name="Lipzen A."/>
            <person name="Lundell T."/>
            <person name="Morin E."/>
            <person name="Murat C."/>
            <person name="Sun H."/>
            <person name="Tunlid A."/>
            <person name="Henrissat B."/>
            <person name="Grigoriev I.V."/>
            <person name="Hibbett D.S."/>
            <person name="Martin F."/>
            <person name="Nordberg H.P."/>
            <person name="Cantor M.N."/>
            <person name="Hua S.X."/>
        </authorList>
    </citation>
    <scope>NUCLEOTIDE SEQUENCE [LARGE SCALE GENOMIC DNA]</scope>
    <source>
        <strain evidence="6 7">MUT 4182</strain>
    </source>
</reference>
<organism evidence="6 7">
    <name type="scientific">Tulasnella calospora MUT 4182</name>
    <dbReference type="NCBI Taxonomy" id="1051891"/>
    <lineage>
        <taxon>Eukaryota</taxon>
        <taxon>Fungi</taxon>
        <taxon>Dikarya</taxon>
        <taxon>Basidiomycota</taxon>
        <taxon>Agaricomycotina</taxon>
        <taxon>Agaricomycetes</taxon>
        <taxon>Cantharellales</taxon>
        <taxon>Tulasnellaceae</taxon>
        <taxon>Tulasnella</taxon>
    </lineage>
</organism>
<sequence length="455" mass="48496">MASTLTDANETRSTTVTEVEASLALREVDSDVKSEVAEKPGDVDVEKTASAVNGPESDAPPDGGLAAWLVIFGCACGGFATFGFANAFGVFQAYYQDRIPGATQSTVAWIGSLQYCLIFLPGLPSGHMTDKGWLKFPLLIGSLVLVTATLLIAECKQLWQLILCQGFAIGGAAGFVFPPSLTVVPQWFDKRRGQAYGLLAIGSAVGGTTLPIILRKLLDSVGFEWTVRILAFILLGLLSIFNVLVRPRKVYQKHEIPKTPLGTLFTNKPFMIYTAAVTIVWLGMYTPLGFFDVSAQRIGVPPSRSFYTIVAANASSGIGRFSSGFWADYLGSMNVLILFSSVAAIMAICWPYAHSFPSLLVVAILYGFASGAFISLLPSAISYMVPRHQLGRAIGLSSTIMSIGALVGNPIAGQILIVSGGFDAVGAWSGGTIFISVILMMVSRRLALGGWKGKY</sequence>
<feature type="transmembrane region" description="Helical" evidence="4">
    <location>
        <begin position="225"/>
        <end position="245"/>
    </location>
</feature>
<feature type="transmembrane region" description="Helical" evidence="4">
    <location>
        <begin position="393"/>
        <end position="418"/>
    </location>
</feature>
<evidence type="ECO:0000259" key="5">
    <source>
        <dbReference type="PROSITE" id="PS50850"/>
    </source>
</evidence>
<keyword evidence="4" id="KW-0472">Membrane</keyword>
<dbReference type="CDD" id="cd17352">
    <property type="entry name" value="MFS_MCT_SLC16"/>
    <property type="match status" value="1"/>
</dbReference>
<dbReference type="Pfam" id="PF07690">
    <property type="entry name" value="MFS_1"/>
    <property type="match status" value="1"/>
</dbReference>
<feature type="transmembrane region" description="Helical" evidence="4">
    <location>
        <begin position="65"/>
        <end position="95"/>
    </location>
</feature>
<dbReference type="HOGENOM" id="CLU_001265_1_1_1"/>
<feature type="transmembrane region" description="Helical" evidence="4">
    <location>
        <begin position="424"/>
        <end position="442"/>
    </location>
</feature>
<dbReference type="InterPro" id="IPR050327">
    <property type="entry name" value="Proton-linked_MCT"/>
</dbReference>
<name>A0A0C3M662_9AGAM</name>
<feature type="region of interest" description="Disordered" evidence="3">
    <location>
        <begin position="32"/>
        <end position="59"/>
    </location>
</feature>
<keyword evidence="4" id="KW-1133">Transmembrane helix</keyword>
<keyword evidence="4" id="KW-0812">Transmembrane</keyword>
<dbReference type="SUPFAM" id="SSF103473">
    <property type="entry name" value="MFS general substrate transporter"/>
    <property type="match status" value="1"/>
</dbReference>